<dbReference type="GO" id="GO:0010090">
    <property type="term" value="P:trichome morphogenesis"/>
    <property type="evidence" value="ECO:0007669"/>
    <property type="project" value="InterPro"/>
</dbReference>
<dbReference type="OrthoDB" id="514877at2759"/>
<feature type="transmembrane region" description="Helical" evidence="2">
    <location>
        <begin position="505"/>
        <end position="525"/>
    </location>
</feature>
<gene>
    <name evidence="4" type="ORF">C2E20_6106</name>
</gene>
<evidence type="ECO:0000256" key="3">
    <source>
        <dbReference type="SAM" id="SignalP"/>
    </source>
</evidence>
<dbReference type="EMBL" id="LHPF02000020">
    <property type="protein sequence ID" value="PSC70481.1"/>
    <property type="molecule type" value="Genomic_DNA"/>
</dbReference>
<evidence type="ECO:0000313" key="4">
    <source>
        <dbReference type="EMBL" id="PSC70481.1"/>
    </source>
</evidence>
<evidence type="ECO:0000313" key="5">
    <source>
        <dbReference type="Proteomes" id="UP000239649"/>
    </source>
</evidence>
<keyword evidence="2" id="KW-0472">Membrane</keyword>
<comment type="caution">
    <text evidence="4">The sequence shown here is derived from an EMBL/GenBank/DDBJ whole genome shotgun (WGS) entry which is preliminary data.</text>
</comment>
<feature type="region of interest" description="Disordered" evidence="1">
    <location>
        <begin position="246"/>
        <end position="275"/>
    </location>
</feature>
<accession>A0A2P6V8S8</accession>
<dbReference type="GO" id="GO:0010150">
    <property type="term" value="P:leaf senescence"/>
    <property type="evidence" value="ECO:0007669"/>
    <property type="project" value="InterPro"/>
</dbReference>
<evidence type="ECO:0000256" key="1">
    <source>
        <dbReference type="SAM" id="MobiDB-lite"/>
    </source>
</evidence>
<name>A0A2P6V8S8_9CHLO</name>
<evidence type="ECO:0000256" key="2">
    <source>
        <dbReference type="SAM" id="Phobius"/>
    </source>
</evidence>
<feature type="transmembrane region" description="Helical" evidence="2">
    <location>
        <begin position="471"/>
        <end position="493"/>
    </location>
</feature>
<dbReference type="Proteomes" id="UP000239649">
    <property type="component" value="Unassembled WGS sequence"/>
</dbReference>
<feature type="transmembrane region" description="Helical" evidence="2">
    <location>
        <begin position="568"/>
        <end position="591"/>
    </location>
</feature>
<keyword evidence="2" id="KW-0812">Transmembrane</keyword>
<feature type="compositionally biased region" description="Low complexity" evidence="1">
    <location>
        <begin position="258"/>
        <end position="267"/>
    </location>
</feature>
<feature type="region of interest" description="Disordered" evidence="1">
    <location>
        <begin position="208"/>
        <end position="234"/>
    </location>
</feature>
<protein>
    <submittedName>
        <fullName evidence="4">Uncharacterized protein</fullName>
    </submittedName>
</protein>
<proteinExistence type="predicted"/>
<organism evidence="4 5">
    <name type="scientific">Micractinium conductrix</name>
    <dbReference type="NCBI Taxonomy" id="554055"/>
    <lineage>
        <taxon>Eukaryota</taxon>
        <taxon>Viridiplantae</taxon>
        <taxon>Chlorophyta</taxon>
        <taxon>core chlorophytes</taxon>
        <taxon>Trebouxiophyceae</taxon>
        <taxon>Chlorellales</taxon>
        <taxon>Chlorellaceae</taxon>
        <taxon>Chlorella clade</taxon>
        <taxon>Micractinium</taxon>
    </lineage>
</organism>
<sequence length="626" mass="63518">MASRRQRLSAALLVLHMLALVSAAVSMQPQANPRGWQAAREAEHAAARAPRLTPAQRRQQKAEQREQRRIGSPVIAGEPAPLVPDAQQACSLEGGAILLPGPSAGWQPLAATAVAAFALGLLCGVLLLHAVLQRRSRQRGTELVPAASSAAASCAAAQEEQARLLASAGAVDGAAGAAAAAAAAAGSTAQLEQAEAAEAAGSTLAAAAAKAEAWQERQEEGSGETPGEPASEAAVAAAVQELVMQQGSDASEGDKAAEVPAASAAGEAGSGGSGLTAAAAAAGKGAAGDLQQQRPHDVLAVAAAGHAGALGALREEDRADVSAAAQLVLTMCRSMHVDPGQLSAGERLQLIYTMLQAWQAQQARRHAEQMHRLGSEANVLRSEHRDIAAGQAARQAARDAYKLSLERTAGFRRMCSDTLTFGLVVMVAAGTYQLLSRGLLNTVTARCGAWGGGRGWGLLGTWRAAEAAACYAFSVGDALLGLAVLLAAPWVVYRSGLMSDYHTMPVTKLFLGLGLVCGLAGYLAVGKLGGRSPVWLAAWEAWVAAHVAFSAAAHRMQRISLRSAQQRGGATGAGGGTAAAGAAAAAAAAGAELYEQGGGWLPMAMWVVLGVALPVLAGTLPFRAPA</sequence>
<keyword evidence="3" id="KW-0732">Signal</keyword>
<feature type="signal peptide" evidence="3">
    <location>
        <begin position="1"/>
        <end position="23"/>
    </location>
</feature>
<keyword evidence="2" id="KW-1133">Transmembrane helix</keyword>
<dbReference type="PANTHER" id="PTHR35322">
    <property type="entry name" value="PROTEIN CPR-5"/>
    <property type="match status" value="1"/>
</dbReference>
<keyword evidence="5" id="KW-1185">Reference proteome</keyword>
<dbReference type="AlphaFoldDB" id="A0A2P6V8S8"/>
<feature type="chain" id="PRO_5015178368" evidence="3">
    <location>
        <begin position="24"/>
        <end position="626"/>
    </location>
</feature>
<feature type="transmembrane region" description="Helical" evidence="2">
    <location>
        <begin position="109"/>
        <end position="132"/>
    </location>
</feature>
<feature type="compositionally biased region" description="Basic and acidic residues" evidence="1">
    <location>
        <begin position="60"/>
        <end position="69"/>
    </location>
</feature>
<feature type="transmembrane region" description="Helical" evidence="2">
    <location>
        <begin position="603"/>
        <end position="622"/>
    </location>
</feature>
<dbReference type="InterPro" id="IPR044708">
    <property type="entry name" value="CPR5"/>
</dbReference>
<dbReference type="PANTHER" id="PTHR35322:SF2">
    <property type="entry name" value="PROTEIN CPR-5"/>
    <property type="match status" value="1"/>
</dbReference>
<dbReference type="GO" id="GO:0006952">
    <property type="term" value="P:defense response"/>
    <property type="evidence" value="ECO:0007669"/>
    <property type="project" value="InterPro"/>
</dbReference>
<feature type="region of interest" description="Disordered" evidence="1">
    <location>
        <begin position="35"/>
        <end position="77"/>
    </location>
</feature>
<reference evidence="4 5" key="1">
    <citation type="journal article" date="2018" name="Plant J.">
        <title>Genome sequences of Chlorella sorokiniana UTEX 1602 and Micractinium conductrix SAG 241.80: implications to maltose excretion by a green alga.</title>
        <authorList>
            <person name="Arriola M.B."/>
            <person name="Velmurugan N."/>
            <person name="Zhang Y."/>
            <person name="Plunkett M.H."/>
            <person name="Hondzo H."/>
            <person name="Barney B.M."/>
        </authorList>
    </citation>
    <scope>NUCLEOTIDE SEQUENCE [LARGE SCALE GENOMIC DNA]</scope>
    <source>
        <strain evidence="4 5">SAG 241.80</strain>
    </source>
</reference>